<gene>
    <name evidence="1" type="ORF">AK812_SmicGene36134</name>
</gene>
<proteinExistence type="predicted"/>
<organism evidence="1 2">
    <name type="scientific">Symbiodinium microadriaticum</name>
    <name type="common">Dinoflagellate</name>
    <name type="synonym">Zooxanthella microadriatica</name>
    <dbReference type="NCBI Taxonomy" id="2951"/>
    <lineage>
        <taxon>Eukaryota</taxon>
        <taxon>Sar</taxon>
        <taxon>Alveolata</taxon>
        <taxon>Dinophyceae</taxon>
        <taxon>Suessiales</taxon>
        <taxon>Symbiodiniaceae</taxon>
        <taxon>Symbiodinium</taxon>
    </lineage>
</organism>
<dbReference type="Proteomes" id="UP000186817">
    <property type="component" value="Unassembled WGS sequence"/>
</dbReference>
<accession>A0A1Q9CJN0</accession>
<dbReference type="EMBL" id="LSRX01001138">
    <property type="protein sequence ID" value="OLP83138.1"/>
    <property type="molecule type" value="Genomic_DNA"/>
</dbReference>
<evidence type="ECO:0000313" key="1">
    <source>
        <dbReference type="EMBL" id="OLP83138.1"/>
    </source>
</evidence>
<evidence type="ECO:0000313" key="2">
    <source>
        <dbReference type="Proteomes" id="UP000186817"/>
    </source>
</evidence>
<comment type="caution">
    <text evidence="1">The sequence shown here is derived from an EMBL/GenBank/DDBJ whole genome shotgun (WGS) entry which is preliminary data.</text>
</comment>
<protein>
    <submittedName>
        <fullName evidence="1">Uncharacterized protein</fullName>
    </submittedName>
</protein>
<keyword evidence="2" id="KW-1185">Reference proteome</keyword>
<dbReference type="AlphaFoldDB" id="A0A1Q9CJN0"/>
<reference evidence="1 2" key="1">
    <citation type="submission" date="2016-02" db="EMBL/GenBank/DDBJ databases">
        <title>Genome analysis of coral dinoflagellate symbionts highlights evolutionary adaptations to a symbiotic lifestyle.</title>
        <authorList>
            <person name="Aranda M."/>
            <person name="Li Y."/>
            <person name="Liew Y.J."/>
            <person name="Baumgarten S."/>
            <person name="Simakov O."/>
            <person name="Wilson M."/>
            <person name="Piel J."/>
            <person name="Ashoor H."/>
            <person name="Bougouffa S."/>
            <person name="Bajic V.B."/>
            <person name="Ryu T."/>
            <person name="Ravasi T."/>
            <person name="Bayer T."/>
            <person name="Micklem G."/>
            <person name="Kim H."/>
            <person name="Bhak J."/>
            <person name="Lajeunesse T.C."/>
            <person name="Voolstra C.R."/>
        </authorList>
    </citation>
    <scope>NUCLEOTIDE SEQUENCE [LARGE SCALE GENOMIC DNA]</scope>
    <source>
        <strain evidence="1 2">CCMP2467</strain>
    </source>
</reference>
<sequence>MKQPFHDEHEPGIWVVEIDPSEADRILEQVRGDLKTSLAGAHLVPETSMRFSAAPSPSFVSARSSSSHQQLPVGPWREMAWAWTVVCLSVRRFVAAVSVFIFGRTAACLYYGDPGRSMLDALFQSYRDITDQIFGLRCSYCLAQEMRHDVLAVLLAVLCTARWLYLSCEDHESGSAKDVATDPVPLRRQELQIPTPSRARGRMRSPSRHILGPADSAEELQLLATMNTCSAEELGRIFQQASLDHVDEREAVRRLLHARQLRTIQTLDELATSAGMLDDIDVDDLEDPGENPFDRDVPWFSLWPVSAFACVPEYDFTTAFSSFCFASLYIRPEVVSSLGEVCQVVNIQKIILKNFRDVGKGTCAAVLDCRSVSCPVSQGKLKKLLVRQPGTSTNCQDASFACEGEAAVDVCGEVLDLGVMSLGDIPQVEPQIVPQLFKTVVVKQVLNTVDVHTPRSDDKKADTPFVKARRTTMMENLRQALSYGTMRPLI</sequence>
<name>A0A1Q9CJN0_SYMMI</name>
<dbReference type="OrthoDB" id="427702at2759"/>